<accession>A0ABR2HX17</accession>
<dbReference type="SUPFAM" id="SSF48403">
    <property type="entry name" value="Ankyrin repeat"/>
    <property type="match status" value="1"/>
</dbReference>
<dbReference type="Proteomes" id="UP001470230">
    <property type="component" value="Unassembled WGS sequence"/>
</dbReference>
<dbReference type="InterPro" id="IPR026906">
    <property type="entry name" value="LRR_5"/>
</dbReference>
<evidence type="ECO:0000313" key="2">
    <source>
        <dbReference type="Proteomes" id="UP001470230"/>
    </source>
</evidence>
<dbReference type="InterPro" id="IPR053139">
    <property type="entry name" value="Surface_bspA-like"/>
</dbReference>
<proteinExistence type="predicted"/>
<sequence length="813" mass="93612">MQLEKYINDKKEFYETLISFLDDESNAVNEKDFFNYLNKLNLDQYKTEMKQFIVLLSKISQNHQRSPSFIQKFVKILCNYQYAIKDYFSISDLFDIFNHSKSIFLLIYAVKMPKIPDLTNRFWDDIGIKFPKNHEYIKGIYYKINRNEIIRKFKENMDLDYSLQSKKKELSEKLDHFIENFDFDQEVGENDSPICQIIRKDLIDEFVIYVSQHNIPLSMKINFPITETNSFLLNHSYSTTLIDYAAFFGSFQIFQHLRLNNVELSPLLWLYAIHGRNPDIIHLLEETHFKTCDETYKSMLREAIKCHHNEIAFYIRDNLLSEAITQDEINIIGIENYNYSFYPDVFHNRPKEVYYNLIQNDGNIAQILIDEQLIEINQYEKCSHLQKLIIPSFVKEIEDNSFLECGSLIEITIPSSVTMIGENAFHGCKELEQIIIPDSVVMIKSGAFKSCVSLKELIIPSGVKSIGSQAFYECTSLKEIKLPPDITVIAEKTFKKCQALTQIDIPSKVKSIEKCSFSSCSSLEKITIPSSVISIEPFAFEKCSKLTKMDFELPSSLSEICPLTFGTSNNLYLSQSNFGCCQPHTPITEIFIPSSITSILPGAFEKCFYLTKITFEMTSKITSIGENAFRECIDLEKIIIPSSVTSIGKNAFYRCEYLKEVVFEEPVSITSLSDGIFMKCLRLKKIKIPSSIKSIGKNAFDQCKSLPSVVIPSSVTQIGTEAFKCCKKLKELSISPNINEIYEKTFSECLSLEKIEIPPSITRINNNSFYKCLSLVDILIHCSKIYIDPGAFKMCRKKNIVILNDEIHLTIKD</sequence>
<organism evidence="1 2">
    <name type="scientific">Tritrichomonas musculus</name>
    <dbReference type="NCBI Taxonomy" id="1915356"/>
    <lineage>
        <taxon>Eukaryota</taxon>
        <taxon>Metamonada</taxon>
        <taxon>Parabasalia</taxon>
        <taxon>Tritrichomonadida</taxon>
        <taxon>Tritrichomonadidae</taxon>
        <taxon>Tritrichomonas</taxon>
    </lineage>
</organism>
<dbReference type="SUPFAM" id="SSF52058">
    <property type="entry name" value="L domain-like"/>
    <property type="match status" value="2"/>
</dbReference>
<dbReference type="InterPro" id="IPR036770">
    <property type="entry name" value="Ankyrin_rpt-contain_sf"/>
</dbReference>
<dbReference type="EMBL" id="JAPFFF010000021">
    <property type="protein sequence ID" value="KAK8854156.1"/>
    <property type="molecule type" value="Genomic_DNA"/>
</dbReference>
<reference evidence="1 2" key="1">
    <citation type="submission" date="2024-04" db="EMBL/GenBank/DDBJ databases">
        <title>Tritrichomonas musculus Genome.</title>
        <authorList>
            <person name="Alves-Ferreira E."/>
            <person name="Grigg M."/>
            <person name="Lorenzi H."/>
            <person name="Galac M."/>
        </authorList>
    </citation>
    <scope>NUCLEOTIDE SEQUENCE [LARGE SCALE GENOMIC DNA]</scope>
    <source>
        <strain evidence="1 2">EAF2021</strain>
    </source>
</reference>
<dbReference type="PANTHER" id="PTHR45661:SF3">
    <property type="entry name" value="IG-LIKE DOMAIN-CONTAINING PROTEIN"/>
    <property type="match status" value="1"/>
</dbReference>
<keyword evidence="2" id="KW-1185">Reference proteome</keyword>
<protein>
    <submittedName>
        <fullName evidence="1">Uncharacterized protein</fullName>
    </submittedName>
</protein>
<dbReference type="Pfam" id="PF13306">
    <property type="entry name" value="LRR_5"/>
    <property type="match status" value="2"/>
</dbReference>
<dbReference type="PANTHER" id="PTHR45661">
    <property type="entry name" value="SURFACE ANTIGEN"/>
    <property type="match status" value="1"/>
</dbReference>
<evidence type="ECO:0000313" key="1">
    <source>
        <dbReference type="EMBL" id="KAK8854156.1"/>
    </source>
</evidence>
<gene>
    <name evidence="1" type="ORF">M9Y10_016713</name>
</gene>
<dbReference type="Gene3D" id="3.80.10.10">
    <property type="entry name" value="Ribonuclease Inhibitor"/>
    <property type="match status" value="5"/>
</dbReference>
<comment type="caution">
    <text evidence="1">The sequence shown here is derived from an EMBL/GenBank/DDBJ whole genome shotgun (WGS) entry which is preliminary data.</text>
</comment>
<name>A0ABR2HX17_9EUKA</name>
<dbReference type="InterPro" id="IPR032675">
    <property type="entry name" value="LRR_dom_sf"/>
</dbReference>